<feature type="chain" id="PRO_5040410534" description="DUF6089 domain-containing protein" evidence="1">
    <location>
        <begin position="22"/>
        <end position="233"/>
    </location>
</feature>
<dbReference type="Proteomes" id="UP000825483">
    <property type="component" value="Unassembled WGS sequence"/>
</dbReference>
<dbReference type="Gene3D" id="2.40.160.20">
    <property type="match status" value="1"/>
</dbReference>
<dbReference type="EMBL" id="BPUB01000002">
    <property type="protein sequence ID" value="GJG59996.1"/>
    <property type="molecule type" value="Genomic_DNA"/>
</dbReference>
<evidence type="ECO:0000313" key="3">
    <source>
        <dbReference type="EMBL" id="GJG59996.1"/>
    </source>
</evidence>
<evidence type="ECO:0000259" key="2">
    <source>
        <dbReference type="Pfam" id="PF19573"/>
    </source>
</evidence>
<protein>
    <recommendedName>
        <fullName evidence="2">DUF6089 domain-containing protein</fullName>
    </recommendedName>
</protein>
<keyword evidence="1" id="KW-0732">Signal</keyword>
<sequence>MKKILTLILFAAAMAIVPAKAQEDPEYRMEIGVGGGLMGYLGDFNGNLTKDLQPMASVVARYNFNPYYGLKFNLQTGKMKGSSADVKTYYPAFATKPYEFSNTLVGLDITFEYNFWPYGTGRDYRGAQRLTPFIFGGLGGTYVSIKNGDKKSDFSANVPIGIGLKYKINKRMNLGVEWAMHFSLSDELDGQKDPYGIVSSGAFKNTDCYSTLQLTLTYSFSARCRTCHNEDED</sequence>
<accession>A0A9R1CCE7</accession>
<evidence type="ECO:0000256" key="1">
    <source>
        <dbReference type="SAM" id="SignalP"/>
    </source>
</evidence>
<dbReference type="AlphaFoldDB" id="A0A9R1CCE7"/>
<keyword evidence="4" id="KW-1185">Reference proteome</keyword>
<name>A0A9R1CCE7_9BACT</name>
<evidence type="ECO:0000313" key="4">
    <source>
        <dbReference type="Proteomes" id="UP000825483"/>
    </source>
</evidence>
<feature type="signal peptide" evidence="1">
    <location>
        <begin position="1"/>
        <end position="21"/>
    </location>
</feature>
<dbReference type="Pfam" id="PF19573">
    <property type="entry name" value="DUF6089"/>
    <property type="match status" value="1"/>
</dbReference>
<dbReference type="InterPro" id="IPR011250">
    <property type="entry name" value="OMP/PagP_B-barrel"/>
</dbReference>
<dbReference type="GeneID" id="72465962"/>
<organism evidence="3 4">
    <name type="scientific">Prevotella lacticifex</name>
    <dbReference type="NCBI Taxonomy" id="2854755"/>
    <lineage>
        <taxon>Bacteria</taxon>
        <taxon>Pseudomonadati</taxon>
        <taxon>Bacteroidota</taxon>
        <taxon>Bacteroidia</taxon>
        <taxon>Bacteroidales</taxon>
        <taxon>Prevotellaceae</taxon>
        <taxon>Prevotella</taxon>
    </lineage>
</organism>
<gene>
    <name evidence="3" type="ORF">PRLR5076_28470</name>
</gene>
<feature type="domain" description="DUF6089" evidence="2">
    <location>
        <begin position="29"/>
        <end position="227"/>
    </location>
</feature>
<dbReference type="InterPro" id="IPR045743">
    <property type="entry name" value="DUF6089"/>
</dbReference>
<comment type="caution">
    <text evidence="3">The sequence shown here is derived from an EMBL/GenBank/DDBJ whole genome shotgun (WGS) entry which is preliminary data.</text>
</comment>
<reference evidence="3" key="1">
    <citation type="journal article" date="2022" name="Int. J. Syst. Evol. Microbiol.">
        <title>Prevotella lacticifex sp. nov., isolated from the rumen of cows.</title>
        <authorList>
            <person name="Shinkai T."/>
            <person name="Ikeyama N."/>
            <person name="Kumagai M."/>
            <person name="Ohmori H."/>
            <person name="Sakamoto M."/>
            <person name="Ohkuma M."/>
            <person name="Mitsumori M."/>
        </authorList>
    </citation>
    <scope>NUCLEOTIDE SEQUENCE</scope>
    <source>
        <strain evidence="3">R5076</strain>
    </source>
</reference>
<proteinExistence type="predicted"/>
<dbReference type="RefSeq" id="WP_223928462.1">
    <property type="nucleotide sequence ID" value="NZ_BPTU01000002.1"/>
</dbReference>
<dbReference type="SUPFAM" id="SSF56925">
    <property type="entry name" value="OMPA-like"/>
    <property type="match status" value="1"/>
</dbReference>